<dbReference type="Gene3D" id="3.40.50.720">
    <property type="entry name" value="NAD(P)-binding Rossmann-like Domain"/>
    <property type="match status" value="1"/>
</dbReference>
<feature type="domain" description="Ketopantoate reductase N-terminal" evidence="1">
    <location>
        <begin position="25"/>
        <end position="185"/>
    </location>
</feature>
<dbReference type="EMBL" id="CP086715">
    <property type="protein sequence ID" value="WOO78994.1"/>
    <property type="molecule type" value="Genomic_DNA"/>
</dbReference>
<evidence type="ECO:0000259" key="1">
    <source>
        <dbReference type="Pfam" id="PF02558"/>
    </source>
</evidence>
<dbReference type="Gene3D" id="1.10.1040.10">
    <property type="entry name" value="N-(1-d-carboxylethyl)-l-norvaline Dehydrogenase, domain 2"/>
    <property type="match status" value="1"/>
</dbReference>
<dbReference type="RefSeq" id="XP_062625026.1">
    <property type="nucleotide sequence ID" value="XM_062769042.1"/>
</dbReference>
<evidence type="ECO:0000313" key="4">
    <source>
        <dbReference type="Proteomes" id="UP000827549"/>
    </source>
</evidence>
<name>A0AAF0Y678_9TREE</name>
<dbReference type="InterPro" id="IPR013328">
    <property type="entry name" value="6PGD_dom2"/>
</dbReference>
<keyword evidence="4" id="KW-1185">Reference proteome</keyword>
<gene>
    <name evidence="3" type="primary">YDL144C_0</name>
    <name evidence="3" type="ORF">LOC62_02G002530</name>
</gene>
<accession>A0AAF0Y678</accession>
<feature type="domain" description="Ketopantoate reductase C-terminal" evidence="2">
    <location>
        <begin position="235"/>
        <end position="378"/>
    </location>
</feature>
<protein>
    <submittedName>
        <fullName evidence="3">Purtative protein</fullName>
    </submittedName>
</protein>
<dbReference type="InterPro" id="IPR008927">
    <property type="entry name" value="6-PGluconate_DH-like_C_sf"/>
</dbReference>
<dbReference type="Pfam" id="PF08546">
    <property type="entry name" value="ApbA_C"/>
    <property type="match status" value="1"/>
</dbReference>
<dbReference type="PANTHER" id="PTHR21708">
    <property type="entry name" value="PROBABLE 2-DEHYDROPANTOATE 2-REDUCTASE"/>
    <property type="match status" value="1"/>
</dbReference>
<proteinExistence type="predicted"/>
<dbReference type="GeneID" id="87805777"/>
<sequence>MEAPTAPPTTPQRYEHKYADDAVDVLLIGLGSIGTVYAYLLEKSGKVRVTAVARSNYPLYAGEGVTIESQRFGTITNFKPYRVFKSQAEALADGTKYALCVVATKCLPDITPNAKLLEDSIKSGQVGAFVLIQVGEVVAPECGVKLTRHQNGLRVEEDLYAAAPSIPIVSCIGWIAINTNTAGDVVTWKGVEKTGTGLFPVATADKPHSAQQQAALDLWVNLLQAGNGNVVLTDNIDSMRFGKNVWTATWAGMQGLIRTPAACFEPLSEAHHAQIKKYMREIQTLGWKTGLLYEGMVLQPMGLKAESIDQLIEFDFSRFVTEAGRTTAVAHKWSLLLDVENNRPFEVEVIFGSMVRLARQHGIETPLIDFVYTLLSGLQSSIVRSRNPPAEDSKPVKDFP</sequence>
<dbReference type="Proteomes" id="UP000827549">
    <property type="component" value="Chromosome 2"/>
</dbReference>
<dbReference type="InterPro" id="IPR051402">
    <property type="entry name" value="KPR-Related"/>
</dbReference>
<dbReference type="SUPFAM" id="SSF48179">
    <property type="entry name" value="6-phosphogluconate dehydrogenase C-terminal domain-like"/>
    <property type="match status" value="1"/>
</dbReference>
<dbReference type="GO" id="GO:0005737">
    <property type="term" value="C:cytoplasm"/>
    <property type="evidence" value="ECO:0007669"/>
    <property type="project" value="TreeGrafter"/>
</dbReference>
<evidence type="ECO:0000259" key="2">
    <source>
        <dbReference type="Pfam" id="PF08546"/>
    </source>
</evidence>
<dbReference type="Pfam" id="PF02558">
    <property type="entry name" value="ApbA"/>
    <property type="match status" value="1"/>
</dbReference>
<organism evidence="3 4">
    <name type="scientific">Vanrija pseudolonga</name>
    <dbReference type="NCBI Taxonomy" id="143232"/>
    <lineage>
        <taxon>Eukaryota</taxon>
        <taxon>Fungi</taxon>
        <taxon>Dikarya</taxon>
        <taxon>Basidiomycota</taxon>
        <taxon>Agaricomycotina</taxon>
        <taxon>Tremellomycetes</taxon>
        <taxon>Trichosporonales</taxon>
        <taxon>Trichosporonaceae</taxon>
        <taxon>Vanrija</taxon>
    </lineage>
</organism>
<dbReference type="InterPro" id="IPR013752">
    <property type="entry name" value="KPA_reductase"/>
</dbReference>
<reference evidence="3" key="1">
    <citation type="submission" date="2023-10" db="EMBL/GenBank/DDBJ databases">
        <authorList>
            <person name="Noh H."/>
        </authorList>
    </citation>
    <scope>NUCLEOTIDE SEQUENCE</scope>
    <source>
        <strain evidence="3">DUCC4014</strain>
    </source>
</reference>
<dbReference type="AlphaFoldDB" id="A0AAF0Y678"/>
<evidence type="ECO:0000313" key="3">
    <source>
        <dbReference type="EMBL" id="WOO78994.1"/>
    </source>
</evidence>
<dbReference type="InterPro" id="IPR013332">
    <property type="entry name" value="KPR_N"/>
</dbReference>
<dbReference type="PANTHER" id="PTHR21708:SF43">
    <property type="entry name" value="KETOPANTOATE REDUCTASE C-TERMINAL DOMAIN-CONTAINING PROTEIN"/>
    <property type="match status" value="1"/>
</dbReference>